<feature type="compositionally biased region" description="Gly residues" evidence="2">
    <location>
        <begin position="99"/>
        <end position="111"/>
    </location>
</feature>
<protein>
    <submittedName>
        <fullName evidence="3">Uncharacterized protein</fullName>
    </submittedName>
</protein>
<dbReference type="OrthoDB" id="2149224at2759"/>
<feature type="compositionally biased region" description="Basic residues" evidence="2">
    <location>
        <begin position="86"/>
        <end position="98"/>
    </location>
</feature>
<evidence type="ECO:0000313" key="3">
    <source>
        <dbReference type="EMBL" id="KZP23221.1"/>
    </source>
</evidence>
<proteinExistence type="predicted"/>
<organism evidence="3 4">
    <name type="scientific">Athelia psychrophila</name>
    <dbReference type="NCBI Taxonomy" id="1759441"/>
    <lineage>
        <taxon>Eukaryota</taxon>
        <taxon>Fungi</taxon>
        <taxon>Dikarya</taxon>
        <taxon>Basidiomycota</taxon>
        <taxon>Agaricomycotina</taxon>
        <taxon>Agaricomycetes</taxon>
        <taxon>Agaricomycetidae</taxon>
        <taxon>Atheliales</taxon>
        <taxon>Atheliaceae</taxon>
        <taxon>Athelia</taxon>
    </lineage>
</organism>
<name>A0A166LQM3_9AGAM</name>
<feature type="coiled-coil region" evidence="1">
    <location>
        <begin position="8"/>
        <end position="35"/>
    </location>
</feature>
<dbReference type="Proteomes" id="UP000076532">
    <property type="component" value="Unassembled WGS sequence"/>
</dbReference>
<dbReference type="EMBL" id="KV417534">
    <property type="protein sequence ID" value="KZP23221.1"/>
    <property type="molecule type" value="Genomic_DNA"/>
</dbReference>
<accession>A0A166LQM3</accession>
<evidence type="ECO:0000256" key="2">
    <source>
        <dbReference type="SAM" id="MobiDB-lite"/>
    </source>
</evidence>
<feature type="region of interest" description="Disordered" evidence="2">
    <location>
        <begin position="54"/>
        <end position="179"/>
    </location>
</feature>
<evidence type="ECO:0000313" key="4">
    <source>
        <dbReference type="Proteomes" id="UP000076532"/>
    </source>
</evidence>
<reference evidence="3 4" key="1">
    <citation type="journal article" date="2016" name="Mol. Biol. Evol.">
        <title>Comparative Genomics of Early-Diverging Mushroom-Forming Fungi Provides Insights into the Origins of Lignocellulose Decay Capabilities.</title>
        <authorList>
            <person name="Nagy L.G."/>
            <person name="Riley R."/>
            <person name="Tritt A."/>
            <person name="Adam C."/>
            <person name="Daum C."/>
            <person name="Floudas D."/>
            <person name="Sun H."/>
            <person name="Yadav J.S."/>
            <person name="Pangilinan J."/>
            <person name="Larsson K.H."/>
            <person name="Matsuura K."/>
            <person name="Barry K."/>
            <person name="Labutti K."/>
            <person name="Kuo R."/>
            <person name="Ohm R.A."/>
            <person name="Bhattacharya S.S."/>
            <person name="Shirouzu T."/>
            <person name="Yoshinaga Y."/>
            <person name="Martin F.M."/>
            <person name="Grigoriev I.V."/>
            <person name="Hibbett D.S."/>
        </authorList>
    </citation>
    <scope>NUCLEOTIDE SEQUENCE [LARGE SCALE GENOMIC DNA]</scope>
    <source>
        <strain evidence="3 4">CBS 109695</strain>
    </source>
</reference>
<sequence length="179" mass="20104">MLITSIPEASMNDEMEALQQRLAHARRIINTLKGSLRREKELRMDYHKKLESSHGFNEGDLAESPKHQNMLYEDYEDMDSDEQPKRKATPYRVGRGRGRGLGGRGGRGRGGLTLAERFGRAAQSPASEYTSSYDRDDHTASPPPPALALPAHFQDKDKEEPTQAPQEVEDGELRKSLSQ</sequence>
<dbReference type="STRING" id="436010.A0A166LQM3"/>
<gene>
    <name evidence="3" type="ORF">FIBSPDRAFT_952281</name>
</gene>
<keyword evidence="4" id="KW-1185">Reference proteome</keyword>
<keyword evidence="1" id="KW-0175">Coiled coil</keyword>
<dbReference type="AlphaFoldDB" id="A0A166LQM3"/>
<evidence type="ECO:0000256" key="1">
    <source>
        <dbReference type="SAM" id="Coils"/>
    </source>
</evidence>